<protein>
    <recommendedName>
        <fullName evidence="5">Ferrous iron transporter FeoA domain-containing protein</fullName>
    </recommendedName>
</protein>
<evidence type="ECO:0000256" key="1">
    <source>
        <dbReference type="SAM" id="MobiDB-lite"/>
    </source>
</evidence>
<dbReference type="SUPFAM" id="SSF47979">
    <property type="entry name" value="Iron-dependent repressor protein, dimerization domain"/>
    <property type="match status" value="1"/>
</dbReference>
<dbReference type="InterPro" id="IPR001367">
    <property type="entry name" value="Fe_dep_repressor"/>
</dbReference>
<dbReference type="InterPro" id="IPR036388">
    <property type="entry name" value="WH-like_DNA-bd_sf"/>
</dbReference>
<dbReference type="Pfam" id="PF02742">
    <property type="entry name" value="Fe_dep_repr_C"/>
    <property type="match status" value="1"/>
</dbReference>
<reference evidence="4" key="1">
    <citation type="submission" date="2018-05" db="EMBL/GenBank/DDBJ databases">
        <authorList>
            <person name="Lanie J.A."/>
            <person name="Ng W.-L."/>
            <person name="Kazmierczak K.M."/>
            <person name="Andrzejewski T.M."/>
            <person name="Davidsen T.M."/>
            <person name="Wayne K.J."/>
            <person name="Tettelin H."/>
            <person name="Glass J.I."/>
            <person name="Rusch D."/>
            <person name="Podicherti R."/>
            <person name="Tsui H.-C.T."/>
            <person name="Winkler M.E."/>
        </authorList>
    </citation>
    <scope>NUCLEOTIDE SEQUENCE</scope>
</reference>
<organism evidence="4">
    <name type="scientific">marine metagenome</name>
    <dbReference type="NCBI Taxonomy" id="408172"/>
    <lineage>
        <taxon>unclassified sequences</taxon>
        <taxon>metagenomes</taxon>
        <taxon>ecological metagenomes</taxon>
    </lineage>
</organism>
<dbReference type="InterPro" id="IPR007167">
    <property type="entry name" value="Fe-transptr_FeoA-like"/>
</dbReference>
<dbReference type="GO" id="GO:0003700">
    <property type="term" value="F:DNA-binding transcription factor activity"/>
    <property type="evidence" value="ECO:0007669"/>
    <property type="project" value="InterPro"/>
</dbReference>
<gene>
    <name evidence="4" type="ORF">METZ01_LOCUS30841</name>
</gene>
<evidence type="ECO:0000313" key="4">
    <source>
        <dbReference type="EMBL" id="SUZ77987.1"/>
    </source>
</evidence>
<proteinExistence type="predicted"/>
<dbReference type="InterPro" id="IPR022689">
    <property type="entry name" value="Iron_dep_repressor"/>
</dbReference>
<dbReference type="SMART" id="SM00529">
    <property type="entry name" value="HTH_DTXR"/>
    <property type="match status" value="1"/>
</dbReference>
<dbReference type="Pfam" id="PF04023">
    <property type="entry name" value="FeoA"/>
    <property type="match status" value="1"/>
</dbReference>
<feature type="non-terminal residue" evidence="4">
    <location>
        <position position="235"/>
    </location>
</feature>
<evidence type="ECO:0000259" key="3">
    <source>
        <dbReference type="Pfam" id="PF04023"/>
    </source>
</evidence>
<feature type="non-terminal residue" evidence="4">
    <location>
        <position position="1"/>
    </location>
</feature>
<dbReference type="InterPro" id="IPR050536">
    <property type="entry name" value="DtxR_MntR_Metal-Reg"/>
</dbReference>
<evidence type="ECO:0000259" key="2">
    <source>
        <dbReference type="Pfam" id="PF02742"/>
    </source>
</evidence>
<dbReference type="InterPro" id="IPR038157">
    <property type="entry name" value="FeoA_core_dom"/>
</dbReference>
<feature type="domain" description="Iron dependent repressor metal binding and dimerisation" evidence="2">
    <location>
        <begin position="92"/>
        <end position="160"/>
    </location>
</feature>
<name>A0A381QIR6_9ZZZZ</name>
<dbReference type="Gene3D" id="2.30.30.90">
    <property type="match status" value="1"/>
</dbReference>
<feature type="region of interest" description="Disordered" evidence="1">
    <location>
        <begin position="1"/>
        <end position="22"/>
    </location>
</feature>
<sequence>MAPPKKPAGSGHSESSDGDLRLSPGTENYLLCLYKLWEDDENPTITQLTDTLRQLPETEGLGTSVPSVAGMVRRMQRQSLLDVGADKRIRLTKLGLEGGEDIARRHRLAEWLVVKLLGMDLHQAHNEAHRLEHGMSQDFQEKLVERLGYPKRSPFGRPIPGTGEPKMPADALTLDAAKPGVTYVVDRVPEEDSQLLKFLAESMIVPEHPITVAEATPYLGVMEVSTERDKVSIGY</sequence>
<dbReference type="PANTHER" id="PTHR33238:SF10">
    <property type="entry name" value="IRON-DEPENDENT REPRESSOR IDER"/>
    <property type="match status" value="1"/>
</dbReference>
<dbReference type="AlphaFoldDB" id="A0A381QIR6"/>
<dbReference type="InterPro" id="IPR036421">
    <property type="entry name" value="Fe_dep_repressor_sf"/>
</dbReference>
<dbReference type="GO" id="GO:0046914">
    <property type="term" value="F:transition metal ion binding"/>
    <property type="evidence" value="ECO:0007669"/>
    <property type="project" value="InterPro"/>
</dbReference>
<dbReference type="GO" id="GO:0046983">
    <property type="term" value="F:protein dimerization activity"/>
    <property type="evidence" value="ECO:0007669"/>
    <property type="project" value="InterPro"/>
</dbReference>
<feature type="domain" description="Ferrous iron transporter FeoA-like" evidence="3">
    <location>
        <begin position="173"/>
        <end position="234"/>
    </location>
</feature>
<dbReference type="PANTHER" id="PTHR33238">
    <property type="entry name" value="IRON (METAL) DEPENDENT REPRESSOR, DTXR FAMILY"/>
    <property type="match status" value="1"/>
</dbReference>
<accession>A0A381QIR6</accession>
<dbReference type="Gene3D" id="1.10.10.10">
    <property type="entry name" value="Winged helix-like DNA-binding domain superfamily/Winged helix DNA-binding domain"/>
    <property type="match status" value="1"/>
</dbReference>
<dbReference type="GO" id="GO:0045892">
    <property type="term" value="P:negative regulation of DNA-templated transcription"/>
    <property type="evidence" value="ECO:0007669"/>
    <property type="project" value="TreeGrafter"/>
</dbReference>
<dbReference type="EMBL" id="UINC01001338">
    <property type="protein sequence ID" value="SUZ77987.1"/>
    <property type="molecule type" value="Genomic_DNA"/>
</dbReference>
<evidence type="ECO:0008006" key="5">
    <source>
        <dbReference type="Google" id="ProtNLM"/>
    </source>
</evidence>